<accession>A0A6J6NEB9</accession>
<dbReference type="EMBL" id="CAEZXM010000058">
    <property type="protein sequence ID" value="CAB4684971.1"/>
    <property type="molecule type" value="Genomic_DNA"/>
</dbReference>
<proteinExistence type="predicted"/>
<dbReference type="AlphaFoldDB" id="A0A6J6NEB9"/>
<reference evidence="1" key="1">
    <citation type="submission" date="2020-05" db="EMBL/GenBank/DDBJ databases">
        <authorList>
            <person name="Chiriac C."/>
            <person name="Salcher M."/>
            <person name="Ghai R."/>
            <person name="Kavagutti S V."/>
        </authorList>
    </citation>
    <scope>NUCLEOTIDE SEQUENCE</scope>
</reference>
<organism evidence="1">
    <name type="scientific">freshwater metagenome</name>
    <dbReference type="NCBI Taxonomy" id="449393"/>
    <lineage>
        <taxon>unclassified sequences</taxon>
        <taxon>metagenomes</taxon>
        <taxon>ecological metagenomes</taxon>
    </lineage>
</organism>
<sequence>MIERFGPLLPVERFVAQLQGAVTNPSQQRLGLRSRQPGED</sequence>
<evidence type="ECO:0000313" key="1">
    <source>
        <dbReference type="EMBL" id="CAB4684971.1"/>
    </source>
</evidence>
<protein>
    <submittedName>
        <fullName evidence="1">Unannotated protein</fullName>
    </submittedName>
</protein>
<name>A0A6J6NEB9_9ZZZZ</name>
<gene>
    <name evidence="1" type="ORF">UFOPK2366_00438</name>
</gene>